<keyword evidence="2" id="KW-0964">Secreted</keyword>
<dbReference type="PRINTS" id="PR00722">
    <property type="entry name" value="CHYMOTRYPSIN"/>
</dbReference>
<evidence type="ECO:0000256" key="9">
    <source>
        <dbReference type="SAM" id="SignalP"/>
    </source>
</evidence>
<dbReference type="InterPro" id="IPR051333">
    <property type="entry name" value="CLIP_Serine_Protease"/>
</dbReference>
<comment type="similarity">
    <text evidence="6">Belongs to the peptidase S1 family. CLIP subfamily.</text>
</comment>
<proteinExistence type="inferred from homology"/>
<evidence type="ECO:0000256" key="5">
    <source>
        <dbReference type="ARBA" id="ARBA00023180"/>
    </source>
</evidence>
<evidence type="ECO:0000313" key="11">
    <source>
        <dbReference type="EMBL" id="CAG9811881.1"/>
    </source>
</evidence>
<evidence type="ECO:0000256" key="1">
    <source>
        <dbReference type="ARBA" id="ARBA00004613"/>
    </source>
</evidence>
<dbReference type="FunFam" id="2.40.10.10:FF:000054">
    <property type="entry name" value="Complement C1r subcomponent"/>
    <property type="match status" value="1"/>
</dbReference>
<dbReference type="PROSITE" id="PS00134">
    <property type="entry name" value="TRYPSIN_HIS"/>
    <property type="match status" value="1"/>
</dbReference>
<dbReference type="InterPro" id="IPR001254">
    <property type="entry name" value="Trypsin_dom"/>
</dbReference>
<dbReference type="InterPro" id="IPR001314">
    <property type="entry name" value="Peptidase_S1A"/>
</dbReference>
<dbReference type="Gene3D" id="2.40.10.10">
    <property type="entry name" value="Trypsin-like serine proteases"/>
    <property type="match status" value="2"/>
</dbReference>
<evidence type="ECO:0000256" key="8">
    <source>
        <dbReference type="SAM" id="Phobius"/>
    </source>
</evidence>
<evidence type="ECO:0000259" key="10">
    <source>
        <dbReference type="PROSITE" id="PS50240"/>
    </source>
</evidence>
<dbReference type="SUPFAM" id="SSF50494">
    <property type="entry name" value="Trypsin-like serine proteases"/>
    <property type="match status" value="1"/>
</dbReference>
<dbReference type="CDD" id="cd00190">
    <property type="entry name" value="Tryp_SPc"/>
    <property type="match status" value="1"/>
</dbReference>
<feature type="chain" id="PRO_5040244219" description="Peptidase S1 domain-containing protein" evidence="9">
    <location>
        <begin position="19"/>
        <end position="323"/>
    </location>
</feature>
<dbReference type="Pfam" id="PF00089">
    <property type="entry name" value="Trypsin"/>
    <property type="match status" value="1"/>
</dbReference>
<dbReference type="InterPro" id="IPR033116">
    <property type="entry name" value="TRYPSIN_SER"/>
</dbReference>
<dbReference type="PROSITE" id="PS00135">
    <property type="entry name" value="TRYPSIN_SER"/>
    <property type="match status" value="1"/>
</dbReference>
<gene>
    <name evidence="11" type="ORF">CHIRRI_LOCUS14688</name>
</gene>
<evidence type="ECO:0000313" key="12">
    <source>
        <dbReference type="Proteomes" id="UP001153620"/>
    </source>
</evidence>
<comment type="subcellular location">
    <subcellularLocation>
        <location evidence="1">Secreted</location>
    </subcellularLocation>
</comment>
<dbReference type="SMART" id="SM00020">
    <property type="entry name" value="Tryp_SPc"/>
    <property type="match status" value="1"/>
</dbReference>
<sequence>MWKQVFFLTLVLISIVSSEIVDLSELSHFKDVNEQPHRQEVLRKLYEAPDDSPGKVPFIIGGSFATRGQIPHQVTLYVIVEGDSGWLCGGSFINDTWVLTAAHCVYGEYQYIIVIGGHVDLNSQTYSYRQTVTDKKNIYVYSSYNDDTLRDDIAMIKLPVAIPKSDSSIGLIALPKNYTTERFVGANGTVSGFGRYSDSITATSPNLKYVVLPIITNVECASYYIKDTVADTNICGGTTPIASSCSGDSGGPFTVNVNNSTIIVGVVSFGAERGCQLGYPAGFTRVTSYLKWIDSVMNASPKALVINIVFIFTAQIALIVWNF</sequence>
<dbReference type="InterPro" id="IPR043504">
    <property type="entry name" value="Peptidase_S1_PA_chymotrypsin"/>
</dbReference>
<feature type="transmembrane region" description="Helical" evidence="8">
    <location>
        <begin position="303"/>
        <end position="321"/>
    </location>
</feature>
<feature type="domain" description="Peptidase S1" evidence="10">
    <location>
        <begin position="59"/>
        <end position="298"/>
    </location>
</feature>
<accession>A0A9N9S900</accession>
<dbReference type="InterPro" id="IPR009003">
    <property type="entry name" value="Peptidase_S1_PA"/>
</dbReference>
<keyword evidence="4" id="KW-1015">Disulfide bond</keyword>
<keyword evidence="5" id="KW-0325">Glycoprotein</keyword>
<evidence type="ECO:0000256" key="7">
    <source>
        <dbReference type="RuleBase" id="RU363034"/>
    </source>
</evidence>
<dbReference type="GO" id="GO:0006508">
    <property type="term" value="P:proteolysis"/>
    <property type="evidence" value="ECO:0007669"/>
    <property type="project" value="UniProtKB-KW"/>
</dbReference>
<dbReference type="InterPro" id="IPR018114">
    <property type="entry name" value="TRYPSIN_HIS"/>
</dbReference>
<dbReference type="EMBL" id="OU895880">
    <property type="protein sequence ID" value="CAG9811881.1"/>
    <property type="molecule type" value="Genomic_DNA"/>
</dbReference>
<dbReference type="PROSITE" id="PS50240">
    <property type="entry name" value="TRYPSIN_DOM"/>
    <property type="match status" value="1"/>
</dbReference>
<dbReference type="AlphaFoldDB" id="A0A9N9S900"/>
<keyword evidence="7" id="KW-0720">Serine protease</keyword>
<reference evidence="11" key="1">
    <citation type="submission" date="2022-01" db="EMBL/GenBank/DDBJ databases">
        <authorList>
            <person name="King R."/>
        </authorList>
    </citation>
    <scope>NUCLEOTIDE SEQUENCE</scope>
</reference>
<name>A0A9N9S900_9DIPT</name>
<keyword evidence="8" id="KW-0472">Membrane</keyword>
<feature type="signal peptide" evidence="9">
    <location>
        <begin position="1"/>
        <end position="18"/>
    </location>
</feature>
<keyword evidence="7" id="KW-0378">Hydrolase</keyword>
<reference evidence="11" key="2">
    <citation type="submission" date="2022-10" db="EMBL/GenBank/DDBJ databases">
        <authorList>
            <consortium name="ENA_rothamsted_submissions"/>
            <consortium name="culmorum"/>
            <person name="King R."/>
        </authorList>
    </citation>
    <scope>NUCLEOTIDE SEQUENCE</scope>
</reference>
<dbReference type="Proteomes" id="UP001153620">
    <property type="component" value="Chromosome 4"/>
</dbReference>
<keyword evidence="8" id="KW-0812">Transmembrane</keyword>
<keyword evidence="7" id="KW-0645">Protease</keyword>
<protein>
    <recommendedName>
        <fullName evidence="10">Peptidase S1 domain-containing protein</fullName>
    </recommendedName>
</protein>
<dbReference type="PANTHER" id="PTHR24260:SF134">
    <property type="entry name" value="AT07769P-RELATED"/>
    <property type="match status" value="1"/>
</dbReference>
<dbReference type="OrthoDB" id="5565075at2759"/>
<dbReference type="GO" id="GO:0005576">
    <property type="term" value="C:extracellular region"/>
    <property type="evidence" value="ECO:0007669"/>
    <property type="project" value="UniProtKB-SubCell"/>
</dbReference>
<evidence type="ECO:0000256" key="6">
    <source>
        <dbReference type="ARBA" id="ARBA00024195"/>
    </source>
</evidence>
<organism evidence="11 12">
    <name type="scientific">Chironomus riparius</name>
    <dbReference type="NCBI Taxonomy" id="315576"/>
    <lineage>
        <taxon>Eukaryota</taxon>
        <taxon>Metazoa</taxon>
        <taxon>Ecdysozoa</taxon>
        <taxon>Arthropoda</taxon>
        <taxon>Hexapoda</taxon>
        <taxon>Insecta</taxon>
        <taxon>Pterygota</taxon>
        <taxon>Neoptera</taxon>
        <taxon>Endopterygota</taxon>
        <taxon>Diptera</taxon>
        <taxon>Nematocera</taxon>
        <taxon>Chironomoidea</taxon>
        <taxon>Chironomidae</taxon>
        <taxon>Chironominae</taxon>
        <taxon>Chironomus</taxon>
    </lineage>
</organism>
<evidence type="ECO:0000256" key="4">
    <source>
        <dbReference type="ARBA" id="ARBA00023157"/>
    </source>
</evidence>
<keyword evidence="3 9" id="KW-0732">Signal</keyword>
<evidence type="ECO:0000256" key="2">
    <source>
        <dbReference type="ARBA" id="ARBA00022525"/>
    </source>
</evidence>
<dbReference type="FunFam" id="2.40.10.10:FF:000068">
    <property type="entry name" value="transmembrane protease serine 2"/>
    <property type="match status" value="1"/>
</dbReference>
<dbReference type="PANTHER" id="PTHR24260">
    <property type="match status" value="1"/>
</dbReference>
<keyword evidence="12" id="KW-1185">Reference proteome</keyword>
<dbReference type="GO" id="GO:0004252">
    <property type="term" value="F:serine-type endopeptidase activity"/>
    <property type="evidence" value="ECO:0007669"/>
    <property type="project" value="InterPro"/>
</dbReference>
<keyword evidence="8" id="KW-1133">Transmembrane helix</keyword>
<evidence type="ECO:0000256" key="3">
    <source>
        <dbReference type="ARBA" id="ARBA00022729"/>
    </source>
</evidence>